<accession>A0A1H7PDB9</accession>
<dbReference type="RefSeq" id="WP_089908615.1">
    <property type="nucleotide sequence ID" value="NZ_FOBB01000002.1"/>
</dbReference>
<dbReference type="Proteomes" id="UP000198984">
    <property type="component" value="Unassembled WGS sequence"/>
</dbReference>
<feature type="transmembrane region" description="Helical" evidence="1">
    <location>
        <begin position="6"/>
        <end position="26"/>
    </location>
</feature>
<proteinExistence type="predicted"/>
<evidence type="ECO:0000313" key="2">
    <source>
        <dbReference type="EMBL" id="SEL33414.1"/>
    </source>
</evidence>
<name>A0A1H7PDB9_9BACT</name>
<reference evidence="2 3" key="1">
    <citation type="submission" date="2016-10" db="EMBL/GenBank/DDBJ databases">
        <authorList>
            <person name="de Groot N.N."/>
        </authorList>
    </citation>
    <scope>NUCLEOTIDE SEQUENCE [LARGE SCALE GENOMIC DNA]</scope>
    <source>
        <strain evidence="2 3">DSM 21039</strain>
    </source>
</reference>
<keyword evidence="1" id="KW-0812">Transmembrane</keyword>
<dbReference type="STRING" id="573321.SAMN04488505_10250"/>
<sequence length="148" mass="16647">MKTIHWGHKIILVFLLFAAGIITLVVKSIGTKIDMVTTDYYGAELKYQQVIDGRKNTAALSAPVSIIQATDQVLLTFPAELQGQNVQGQVLFYRPSDAQKDFSLPLTLDEQGRMPVGKQKFIPGSYRVKIQWTLNSTPYFQETALYIH</sequence>
<dbReference type="EMBL" id="FOBB01000002">
    <property type="protein sequence ID" value="SEL33414.1"/>
    <property type="molecule type" value="Genomic_DNA"/>
</dbReference>
<dbReference type="InterPro" id="IPR008620">
    <property type="entry name" value="FixH"/>
</dbReference>
<evidence type="ECO:0000313" key="3">
    <source>
        <dbReference type="Proteomes" id="UP000198984"/>
    </source>
</evidence>
<keyword evidence="1" id="KW-1133">Transmembrane helix</keyword>
<evidence type="ECO:0000256" key="1">
    <source>
        <dbReference type="SAM" id="Phobius"/>
    </source>
</evidence>
<dbReference type="Pfam" id="PF05751">
    <property type="entry name" value="FixH"/>
    <property type="match status" value="1"/>
</dbReference>
<gene>
    <name evidence="2" type="ORF">SAMN04488505_10250</name>
</gene>
<keyword evidence="3" id="KW-1185">Reference proteome</keyword>
<dbReference type="AlphaFoldDB" id="A0A1H7PDB9"/>
<dbReference type="OrthoDB" id="1493774at2"/>
<protein>
    <submittedName>
        <fullName evidence="2">FixH protein</fullName>
    </submittedName>
</protein>
<organism evidence="2 3">
    <name type="scientific">Chitinophaga rupis</name>
    <dbReference type="NCBI Taxonomy" id="573321"/>
    <lineage>
        <taxon>Bacteria</taxon>
        <taxon>Pseudomonadati</taxon>
        <taxon>Bacteroidota</taxon>
        <taxon>Chitinophagia</taxon>
        <taxon>Chitinophagales</taxon>
        <taxon>Chitinophagaceae</taxon>
        <taxon>Chitinophaga</taxon>
    </lineage>
</organism>
<keyword evidence="1" id="KW-0472">Membrane</keyword>